<feature type="compositionally biased region" description="Low complexity" evidence="1">
    <location>
        <begin position="36"/>
        <end position="45"/>
    </location>
</feature>
<accession>A0ABN3AXF3</accession>
<evidence type="ECO:0000256" key="1">
    <source>
        <dbReference type="SAM" id="MobiDB-lite"/>
    </source>
</evidence>
<comment type="caution">
    <text evidence="4">The sequence shown here is derived from an EMBL/GenBank/DDBJ whole genome shotgun (WGS) entry which is preliminary data.</text>
</comment>
<protein>
    <submittedName>
        <fullName evidence="4">DUF4232 domain-containing protein</fullName>
    </submittedName>
</protein>
<name>A0ABN3AXF3_9MICO</name>
<feature type="signal peptide" evidence="2">
    <location>
        <begin position="1"/>
        <end position="20"/>
    </location>
</feature>
<dbReference type="EMBL" id="BAAAQT010000008">
    <property type="protein sequence ID" value="GAA2175817.1"/>
    <property type="molecule type" value="Genomic_DNA"/>
</dbReference>
<keyword evidence="2" id="KW-0732">Signal</keyword>
<feature type="domain" description="DUF4232" evidence="3">
    <location>
        <begin position="65"/>
        <end position="200"/>
    </location>
</feature>
<dbReference type="Pfam" id="PF14016">
    <property type="entry name" value="DUF4232"/>
    <property type="match status" value="1"/>
</dbReference>
<evidence type="ECO:0000313" key="5">
    <source>
        <dbReference type="Proteomes" id="UP001501599"/>
    </source>
</evidence>
<dbReference type="Proteomes" id="UP001501599">
    <property type="component" value="Unassembled WGS sequence"/>
</dbReference>
<evidence type="ECO:0000259" key="3">
    <source>
        <dbReference type="Pfam" id="PF14016"/>
    </source>
</evidence>
<feature type="chain" id="PRO_5046965061" evidence="2">
    <location>
        <begin position="21"/>
        <end position="202"/>
    </location>
</feature>
<evidence type="ECO:0000256" key="2">
    <source>
        <dbReference type="SAM" id="SignalP"/>
    </source>
</evidence>
<dbReference type="RefSeq" id="WP_344344541.1">
    <property type="nucleotide sequence ID" value="NZ_BAAAQT010000008.1"/>
</dbReference>
<proteinExistence type="predicted"/>
<reference evidence="4 5" key="1">
    <citation type="journal article" date="2019" name="Int. J. Syst. Evol. Microbiol.">
        <title>The Global Catalogue of Microorganisms (GCM) 10K type strain sequencing project: providing services to taxonomists for standard genome sequencing and annotation.</title>
        <authorList>
            <consortium name="The Broad Institute Genomics Platform"/>
            <consortium name="The Broad Institute Genome Sequencing Center for Infectious Disease"/>
            <person name="Wu L."/>
            <person name="Ma J."/>
        </authorList>
    </citation>
    <scope>NUCLEOTIDE SEQUENCE [LARGE SCALE GENOMIC DNA]</scope>
    <source>
        <strain evidence="4 5">JCM 16026</strain>
    </source>
</reference>
<feature type="compositionally biased region" description="Low complexity" evidence="1">
    <location>
        <begin position="52"/>
        <end position="61"/>
    </location>
</feature>
<organism evidence="4 5">
    <name type="scientific">Agrococcus versicolor</name>
    <dbReference type="NCBI Taxonomy" id="501482"/>
    <lineage>
        <taxon>Bacteria</taxon>
        <taxon>Bacillati</taxon>
        <taxon>Actinomycetota</taxon>
        <taxon>Actinomycetes</taxon>
        <taxon>Micrococcales</taxon>
        <taxon>Microbacteriaceae</taxon>
        <taxon>Agrococcus</taxon>
    </lineage>
</organism>
<keyword evidence="5" id="KW-1185">Reference proteome</keyword>
<gene>
    <name evidence="4" type="ORF">GCM10009846_27170</name>
</gene>
<dbReference type="InterPro" id="IPR025326">
    <property type="entry name" value="DUF4232"/>
</dbReference>
<feature type="region of interest" description="Disordered" evidence="1">
    <location>
        <begin position="25"/>
        <end position="62"/>
    </location>
</feature>
<dbReference type="PROSITE" id="PS51257">
    <property type="entry name" value="PROKAR_LIPOPROTEIN"/>
    <property type="match status" value="1"/>
</dbReference>
<sequence>MRIVTPVALAAAALAVTVLAGCGGDPQPSAAPAPTPSQTQSAEPSASPPAVSPSQSASAAPEGSCTAAGLAISQQTGDAGAGSVTVTFTFENVSAEACTLAGFPGVSAVGGGDGEQIGQPATRSDAAFDAVELQPGASATASMRMVNVAGGGGPLGESCEAEPADGWRVYPPEATDAAFVQVDGLTACAGDVDWITVDPVVG</sequence>
<evidence type="ECO:0000313" key="4">
    <source>
        <dbReference type="EMBL" id="GAA2175817.1"/>
    </source>
</evidence>